<dbReference type="Proteomes" id="UP001642409">
    <property type="component" value="Unassembled WGS sequence"/>
</dbReference>
<evidence type="ECO:0000256" key="7">
    <source>
        <dbReference type="ARBA" id="ARBA00029496"/>
    </source>
</evidence>
<dbReference type="AlphaFoldDB" id="A0AA86TKP6"/>
<evidence type="ECO:0000256" key="8">
    <source>
        <dbReference type="SAM" id="MobiDB-lite"/>
    </source>
</evidence>
<evidence type="ECO:0000256" key="4">
    <source>
        <dbReference type="ARBA" id="ARBA00023172"/>
    </source>
</evidence>
<keyword evidence="5" id="KW-0234">DNA repair</keyword>
<keyword evidence="6" id="KW-0539">Nucleus</keyword>
<comment type="caution">
    <text evidence="9">The sequence shown here is derived from an EMBL/GenBank/DDBJ whole genome shotgun (WGS) entry which is preliminary data.</text>
</comment>
<evidence type="ECO:0000256" key="6">
    <source>
        <dbReference type="ARBA" id="ARBA00023242"/>
    </source>
</evidence>
<evidence type="ECO:0000256" key="3">
    <source>
        <dbReference type="ARBA" id="ARBA00022763"/>
    </source>
</evidence>
<protein>
    <recommendedName>
        <fullName evidence="7">Structure-specific endonuclease subunit SLX4</fullName>
    </recommendedName>
</protein>
<gene>
    <name evidence="9" type="ORF">HINF_LOCUS3468</name>
    <name evidence="10" type="ORF">HINF_LOCUS72276</name>
</gene>
<keyword evidence="4" id="KW-0233">DNA recombination</keyword>
<evidence type="ECO:0000256" key="5">
    <source>
        <dbReference type="ARBA" id="ARBA00023204"/>
    </source>
</evidence>
<dbReference type="EMBL" id="CATOUU010000078">
    <property type="protein sequence ID" value="CAI9915823.1"/>
    <property type="molecule type" value="Genomic_DNA"/>
</dbReference>
<keyword evidence="11" id="KW-1185">Reference proteome</keyword>
<evidence type="ECO:0000313" key="10">
    <source>
        <dbReference type="EMBL" id="CAL6103716.1"/>
    </source>
</evidence>
<dbReference type="GO" id="GO:0006281">
    <property type="term" value="P:DNA repair"/>
    <property type="evidence" value="ECO:0007669"/>
    <property type="project" value="UniProtKB-KW"/>
</dbReference>
<feature type="compositionally biased region" description="Polar residues" evidence="8">
    <location>
        <begin position="519"/>
        <end position="540"/>
    </location>
</feature>
<feature type="compositionally biased region" description="Low complexity" evidence="8">
    <location>
        <begin position="89"/>
        <end position="124"/>
    </location>
</feature>
<dbReference type="GO" id="GO:0033557">
    <property type="term" value="C:Slx1-Slx4 complex"/>
    <property type="evidence" value="ECO:0007669"/>
    <property type="project" value="InterPro"/>
</dbReference>
<feature type="region of interest" description="Disordered" evidence="8">
    <location>
        <begin position="519"/>
        <end position="547"/>
    </location>
</feature>
<dbReference type="Pfam" id="PF09494">
    <property type="entry name" value="Slx4"/>
    <property type="match status" value="1"/>
</dbReference>
<proteinExistence type="inferred from homology"/>
<reference evidence="10 11" key="2">
    <citation type="submission" date="2024-07" db="EMBL/GenBank/DDBJ databases">
        <authorList>
            <person name="Akdeniz Z."/>
        </authorList>
    </citation>
    <scope>NUCLEOTIDE SEQUENCE [LARGE SCALE GENOMIC DNA]</scope>
</reference>
<evidence type="ECO:0000256" key="1">
    <source>
        <dbReference type="ARBA" id="ARBA00004123"/>
    </source>
</evidence>
<organism evidence="9">
    <name type="scientific">Hexamita inflata</name>
    <dbReference type="NCBI Taxonomy" id="28002"/>
    <lineage>
        <taxon>Eukaryota</taxon>
        <taxon>Metamonada</taxon>
        <taxon>Diplomonadida</taxon>
        <taxon>Hexamitidae</taxon>
        <taxon>Hexamitinae</taxon>
        <taxon>Hexamita</taxon>
    </lineage>
</organism>
<evidence type="ECO:0000256" key="2">
    <source>
        <dbReference type="ARBA" id="ARBA00006661"/>
    </source>
</evidence>
<sequence length="547" mass="63284">MNQKQVYDFIEVQLQKTEFDELIYNYVALSYLSQDIAPPQQISADVHKIVSQIQQLRQSVDKQYLDYCNQQAAKQTRFAQHNSNKFLQTAPSAPSAESTATASSSSSHSYNNTINNNNMNINKNTTNKANNIPLAAYNSKSLQISNSLKFSLFDPNKTPSFVFQSSKIKKGNVYENESLQLSPDSFQVQTSPTVKRVFVDSDPSQDVLIFSEGQNNEQMNQMNGQVKHKQMTDEINRQQTNNNQMSYQMNGLQNNNQQMNQVNGQQRISENNDMNNLHCNYSDNLNFNQFNALDKNQFNQKPTAQTNNINNNNINTNIQEEVIDLSALSQSDRLLLQRINKPKVLSQFAKQTVQIEQQKEVPELTLKDFEPEPKQKSAKEILKQQPPKEKYDPRVNFNLYTFSQLKRSLVQFNKRYTTRQAAITFLQDNYKLTQQLPVINFNCYQATSPNTKMNKETQIKDWIMDSAWYEMIIQYVPIDTKNLHMQLKKDDIHVSLQFLDEYLIRAGVVVTKYDDIQNPTQEKTKPSAQPDQNKYRQLTLSEMMKGK</sequence>
<feature type="region of interest" description="Disordered" evidence="8">
    <location>
        <begin position="88"/>
        <end position="124"/>
    </location>
</feature>
<name>A0AA86TKP6_9EUKA</name>
<dbReference type="GO" id="GO:0006260">
    <property type="term" value="P:DNA replication"/>
    <property type="evidence" value="ECO:0007669"/>
    <property type="project" value="InterPro"/>
</dbReference>
<dbReference type="InterPro" id="IPR018574">
    <property type="entry name" value="Structure-sp_endonuc_su_Slx4"/>
</dbReference>
<evidence type="ECO:0000313" key="9">
    <source>
        <dbReference type="EMBL" id="CAI9915823.1"/>
    </source>
</evidence>
<comment type="similarity">
    <text evidence="2">Belongs to the SLX4 family.</text>
</comment>
<evidence type="ECO:0000313" key="11">
    <source>
        <dbReference type="Proteomes" id="UP001642409"/>
    </source>
</evidence>
<accession>A0AA86TKP6</accession>
<comment type="subcellular location">
    <subcellularLocation>
        <location evidence="1">Nucleus</location>
    </subcellularLocation>
</comment>
<keyword evidence="3" id="KW-0227">DNA damage</keyword>
<dbReference type="EMBL" id="CAXDID020000570">
    <property type="protein sequence ID" value="CAL6103716.1"/>
    <property type="molecule type" value="Genomic_DNA"/>
</dbReference>
<reference evidence="9" key="1">
    <citation type="submission" date="2023-06" db="EMBL/GenBank/DDBJ databases">
        <authorList>
            <person name="Kurt Z."/>
        </authorList>
    </citation>
    <scope>NUCLEOTIDE SEQUENCE</scope>
</reference>
<dbReference type="GO" id="GO:0006310">
    <property type="term" value="P:DNA recombination"/>
    <property type="evidence" value="ECO:0007669"/>
    <property type="project" value="UniProtKB-KW"/>
</dbReference>